<feature type="compositionally biased region" description="Basic and acidic residues" evidence="1">
    <location>
        <begin position="64"/>
        <end position="79"/>
    </location>
</feature>
<comment type="caution">
    <text evidence="2">The sequence shown here is derived from an EMBL/GenBank/DDBJ whole genome shotgun (WGS) entry which is preliminary data.</text>
</comment>
<dbReference type="STRING" id="301967.A6E15_17120"/>
<feature type="region of interest" description="Disordered" evidence="1">
    <location>
        <begin position="45"/>
        <end position="79"/>
    </location>
</feature>
<evidence type="ECO:0008006" key="4">
    <source>
        <dbReference type="Google" id="ProtNLM"/>
    </source>
</evidence>
<evidence type="ECO:0000256" key="1">
    <source>
        <dbReference type="SAM" id="MobiDB-lite"/>
    </source>
</evidence>
<evidence type="ECO:0000313" key="3">
    <source>
        <dbReference type="Proteomes" id="UP000189370"/>
    </source>
</evidence>
<dbReference type="OrthoDB" id="177668at2157"/>
<keyword evidence="3" id="KW-1185">Reference proteome</keyword>
<organism evidence="2 3">
    <name type="scientific">Natrinema saccharevitans</name>
    <dbReference type="NCBI Taxonomy" id="301967"/>
    <lineage>
        <taxon>Archaea</taxon>
        <taxon>Methanobacteriati</taxon>
        <taxon>Methanobacteriota</taxon>
        <taxon>Stenosarchaea group</taxon>
        <taxon>Halobacteria</taxon>
        <taxon>Halobacteriales</taxon>
        <taxon>Natrialbaceae</taxon>
        <taxon>Natrinema</taxon>
    </lineage>
</organism>
<gene>
    <name evidence="2" type="ORF">A6E15_17120</name>
</gene>
<name>A0A1S8B153_9EURY</name>
<proteinExistence type="predicted"/>
<dbReference type="RefSeq" id="WP_076148106.1">
    <property type="nucleotide sequence ID" value="NZ_LWLN01000001.1"/>
</dbReference>
<evidence type="ECO:0000313" key="2">
    <source>
        <dbReference type="EMBL" id="OLZ42576.1"/>
    </source>
</evidence>
<protein>
    <recommendedName>
        <fullName evidence="4">Coiled-coil protein</fullName>
    </recommendedName>
</protein>
<reference evidence="3" key="1">
    <citation type="submission" date="2016-04" db="EMBL/GenBank/DDBJ databases">
        <authorList>
            <person name="Chen S.-C."/>
            <person name="Lai M.-C."/>
        </authorList>
    </citation>
    <scope>NUCLEOTIDE SEQUENCE [LARGE SCALE GENOMIC DNA]</scope>
    <source>
        <strain evidence="3">AB14</strain>
    </source>
</reference>
<dbReference type="AlphaFoldDB" id="A0A1S8B153"/>
<dbReference type="EMBL" id="LWLN01000001">
    <property type="protein sequence ID" value="OLZ42576.1"/>
    <property type="molecule type" value="Genomic_DNA"/>
</dbReference>
<dbReference type="Proteomes" id="UP000189370">
    <property type="component" value="Unassembled WGS sequence"/>
</dbReference>
<accession>A0A1S8B153</accession>
<feature type="region of interest" description="Disordered" evidence="1">
    <location>
        <begin position="352"/>
        <end position="393"/>
    </location>
</feature>
<sequence length="491" mass="52714">MQLESRVAEWGTRPDAVLSLADDPLPLAIAGAVVVLVAGIAVGRRRGTETAEGDDGAGPIPGGDGRETTAREESDGATFEDRIGEATLERLAPIAPDAVERVRELVAEGRVADREGLDRAERELRRGLEEALADGRLDVGVTGPDGRAYEIVNLPSRYRELSLPPTGETVHVDAAERAVRDRLEDGSIREAAMAAAAVDDHREAVRRHVRDREEAIVDRRREIEATLSDVRELVDRLEGALADRVAEFVLEGRHDDVVGVSEIERRISDATRQLYRCSFDDARRALRDADEAADELLVTVDFLGGLVGTIEHGSGRVAIPAGVSTALMTDLEPIVERQYDVDATIDGDAFVVADRGPTGERPSPTDGVGEPADATAVGEPDDGSTAVTESRSAVAPEAVADEILFVLRELDGSPDGATVQCQTERLPDGVARAAVLEELAAFCRRQTDLVQGVDLQEGAPPGFLEIEFAGRTTPRDGLDALQERFVERHGD</sequence>